<organism evidence="16 17">
    <name type="scientific">Aquatica leii</name>
    <dbReference type="NCBI Taxonomy" id="1421715"/>
    <lineage>
        <taxon>Eukaryota</taxon>
        <taxon>Metazoa</taxon>
        <taxon>Ecdysozoa</taxon>
        <taxon>Arthropoda</taxon>
        <taxon>Hexapoda</taxon>
        <taxon>Insecta</taxon>
        <taxon>Pterygota</taxon>
        <taxon>Neoptera</taxon>
        <taxon>Endopterygota</taxon>
        <taxon>Coleoptera</taxon>
        <taxon>Polyphaga</taxon>
        <taxon>Elateriformia</taxon>
        <taxon>Elateroidea</taxon>
        <taxon>Lampyridae</taxon>
        <taxon>Luciolinae</taxon>
        <taxon>Aquatica</taxon>
    </lineage>
</organism>
<evidence type="ECO:0000256" key="11">
    <source>
        <dbReference type="ARBA" id="ARBA00023242"/>
    </source>
</evidence>
<reference evidence="17" key="1">
    <citation type="submission" date="2023-01" db="EMBL/GenBank/DDBJ databases">
        <title>Key to firefly adult light organ development and bioluminescence: homeobox transcription factors regulate luciferase expression and transportation to peroxisome.</title>
        <authorList>
            <person name="Fu X."/>
        </authorList>
    </citation>
    <scope>NUCLEOTIDE SEQUENCE [LARGE SCALE GENOMIC DNA]</scope>
</reference>
<evidence type="ECO:0000256" key="7">
    <source>
        <dbReference type="ARBA" id="ARBA00022833"/>
    </source>
</evidence>
<dbReference type="Pfam" id="PF00850">
    <property type="entry name" value="Hist_deacetyl"/>
    <property type="match status" value="1"/>
</dbReference>
<sequence length="1283" mass="145475">MDGNYLENFEKFPFFKLGKLKKLDYEKIEYLTSLLTLHVKNIKFYENINRCVDYTFDFIINYMQFLAVDKNAGHALMSFLRLLKYLITRIKMDVDLKYLVIYQEKLLLVLNFLTEHVQDINMQLQVGEIIIELLEIDNLNLKVNSDIVIFITKFCRFFHRQGFILHLTRLFRITLTRQCFSGKNEQNILKWIENNCANFLQQNDDPNTILEVLKCIQIYYTLKNTKLNLLECLSELFKYRQNILLCVITDEILSQVVQDFYFTPTYGWPGGQIALLEKIKNLPKTYENWSADCFEIFLVFAYLQIQTTNILLYCLKTFKSLSGLIVFHDTQLKWLLTSSDIKLRCRIINYWVEVKTEDEVVVFLKNNNMESVVIQINQNVLKPITTHNKQQNIDTIKMISTYFLNLSDIQLIPALSEFCLTTFRKMENKSVALQLFCRCPSTLKGLISCCFNSEKIISVAAFEMLNYLLTLQMQQNLRCRCQIRMAEQQREAPERLLEQQILQLKKQHQLQHQILLQHFQQQQQHLAEQHERQLRQHLKEFWDQQKQLQEIREREQLEALRRKEKHEQSAVASSEVKQKLQVFLKQRASGCSKTPQQENSWSESMDIEGSDQPPGSDFPLRKTASEPNLLKVRLKQRVMERRCSPMSKRHFPPSLKKKLLSSCLPPSDSPPQEPPKELSPPCEAEEYQRHALFSSPSMPNISLAAHHVLSPDLSEAAVRAACTARLGMPLTGQMLPGTLPYYPSLPAIESEHEETPLDTISELQEPTQRGVIRPLGRTQSSPLPLGHPLLDGGPPLVLPLPPPPEEQEQRDAEIQQGIEPRSIRPLSRALSSPVVHLGGPGPPILTRRRASSNPTTGLAFDSQMLKHSCICGNNIVHPEHAGRLQSIWARLLETGLVQRCDRLRPRKASTQELQACHSEAHVLLYGTSPLNRHKMDISKLGALPVTAFVRLPCGGIGVDSDTTWNEVYTAPAARMAVGCTVDLAFRTWTGDIRNGFAIVRPPGHHAEPQQAMGFCFFNSVAIAARLLQKEHRVHKILIFDWDVHHGNGTQEIFYDDPRVLVISLHRHDDGNFFPGTGSPSECGTGAGLGFNVNIGWSGGLNPPLGDAEYLAAFRTIVLPIAREFGPDIVLVSAGFAATDGHAPPLGGYKVTPACYGYMTRQLMQLANGRVVLALEGGYDLPSICDSAEECVRVLLGDPPSLISTSELSRPPCANAVIAMQKVIGIQSLHWPCLQEIAKSASCSFNDAVRNEKEDKDTVSAMASLSMQQTSVLVSYPRPDTRHS</sequence>
<accession>A0AAN7PE59</accession>
<dbReference type="PANTHER" id="PTHR10625:SF5">
    <property type="entry name" value="HISTONE DEACETYLASE"/>
    <property type="match status" value="1"/>
</dbReference>
<protein>
    <recommendedName>
        <fullName evidence="3">histone deacetylase</fullName>
        <ecNumber evidence="3">3.5.1.98</ecNumber>
    </recommendedName>
</protein>
<evidence type="ECO:0000256" key="1">
    <source>
        <dbReference type="ARBA" id="ARBA00004123"/>
    </source>
</evidence>
<dbReference type="EC" id="3.5.1.98" evidence="3"/>
<evidence type="ECO:0000313" key="17">
    <source>
        <dbReference type="Proteomes" id="UP001353858"/>
    </source>
</evidence>
<dbReference type="InterPro" id="IPR023801">
    <property type="entry name" value="His_deacetylse_dom"/>
</dbReference>
<dbReference type="InterPro" id="IPR000286">
    <property type="entry name" value="HDACs"/>
</dbReference>
<evidence type="ECO:0000256" key="13">
    <source>
        <dbReference type="SAM" id="Coils"/>
    </source>
</evidence>
<keyword evidence="4" id="KW-0678">Repressor</keyword>
<keyword evidence="11" id="KW-0539">Nucleus</keyword>
<comment type="subcellular location">
    <subcellularLocation>
        <location evidence="1">Nucleus</location>
    </subcellularLocation>
</comment>
<evidence type="ECO:0000256" key="12">
    <source>
        <dbReference type="ARBA" id="ARBA00048287"/>
    </source>
</evidence>
<evidence type="ECO:0000256" key="3">
    <source>
        <dbReference type="ARBA" id="ARBA00012111"/>
    </source>
</evidence>
<dbReference type="GO" id="GO:0046872">
    <property type="term" value="F:metal ion binding"/>
    <property type="evidence" value="ECO:0007669"/>
    <property type="project" value="UniProtKB-KW"/>
</dbReference>
<evidence type="ECO:0000256" key="9">
    <source>
        <dbReference type="ARBA" id="ARBA00023015"/>
    </source>
</evidence>
<comment type="similarity">
    <text evidence="2">Belongs to the histone deacetylase family. HD type 2 subfamily.</text>
</comment>
<proteinExistence type="inferred from homology"/>
<keyword evidence="8" id="KW-0156">Chromatin regulator</keyword>
<dbReference type="InterPro" id="IPR037138">
    <property type="entry name" value="His_deacetylse_dom_sf"/>
</dbReference>
<dbReference type="PANTHER" id="PTHR10625">
    <property type="entry name" value="HISTONE DEACETYLASE HDAC1-RELATED"/>
    <property type="match status" value="1"/>
</dbReference>
<feature type="compositionally biased region" description="Basic residues" evidence="14">
    <location>
        <begin position="647"/>
        <end position="659"/>
    </location>
</feature>
<dbReference type="Gene3D" id="3.40.800.20">
    <property type="entry name" value="Histone deacetylase domain"/>
    <property type="match status" value="1"/>
</dbReference>
<evidence type="ECO:0000256" key="10">
    <source>
        <dbReference type="ARBA" id="ARBA00023163"/>
    </source>
</evidence>
<dbReference type="GO" id="GO:0141221">
    <property type="term" value="F:histone deacetylase activity, hydrolytic mechanism"/>
    <property type="evidence" value="ECO:0007669"/>
    <property type="project" value="UniProtKB-EC"/>
</dbReference>
<comment type="catalytic activity">
    <reaction evidence="12">
        <text>N(6)-acetyl-L-lysyl-[histone] + H2O = L-lysyl-[histone] + acetate</text>
        <dbReference type="Rhea" id="RHEA:58196"/>
        <dbReference type="Rhea" id="RHEA-COMP:9845"/>
        <dbReference type="Rhea" id="RHEA-COMP:11338"/>
        <dbReference type="ChEBI" id="CHEBI:15377"/>
        <dbReference type="ChEBI" id="CHEBI:29969"/>
        <dbReference type="ChEBI" id="CHEBI:30089"/>
        <dbReference type="ChEBI" id="CHEBI:61930"/>
        <dbReference type="EC" id="3.5.1.98"/>
    </reaction>
</comment>
<keyword evidence="9" id="KW-0805">Transcription regulation</keyword>
<dbReference type="Proteomes" id="UP001353858">
    <property type="component" value="Unassembled WGS sequence"/>
</dbReference>
<dbReference type="GO" id="GO:0000118">
    <property type="term" value="C:histone deacetylase complex"/>
    <property type="evidence" value="ECO:0007669"/>
    <property type="project" value="TreeGrafter"/>
</dbReference>
<evidence type="ECO:0000256" key="4">
    <source>
        <dbReference type="ARBA" id="ARBA00022491"/>
    </source>
</evidence>
<dbReference type="InterPro" id="IPR023696">
    <property type="entry name" value="Ureohydrolase_dom_sf"/>
</dbReference>
<feature type="compositionally biased region" description="Polar residues" evidence="14">
    <location>
        <begin position="589"/>
        <end position="603"/>
    </location>
</feature>
<evidence type="ECO:0000256" key="6">
    <source>
        <dbReference type="ARBA" id="ARBA00022801"/>
    </source>
</evidence>
<feature type="domain" description="Histone deacetylase" evidence="15">
    <location>
        <begin position="877"/>
        <end position="1194"/>
    </location>
</feature>
<evidence type="ECO:0000313" key="16">
    <source>
        <dbReference type="EMBL" id="KAK4879771.1"/>
    </source>
</evidence>
<dbReference type="CDD" id="cd11681">
    <property type="entry name" value="HDAC_classIIa"/>
    <property type="match status" value="1"/>
</dbReference>
<keyword evidence="7" id="KW-0862">Zinc</keyword>
<keyword evidence="6" id="KW-0378">Hydrolase</keyword>
<dbReference type="Gene3D" id="6.10.250.1550">
    <property type="match status" value="1"/>
</dbReference>
<keyword evidence="13" id="KW-0175">Coiled coil</keyword>
<dbReference type="PRINTS" id="PR01270">
    <property type="entry name" value="HDASUPER"/>
</dbReference>
<evidence type="ECO:0000256" key="8">
    <source>
        <dbReference type="ARBA" id="ARBA00022853"/>
    </source>
</evidence>
<comment type="caution">
    <text evidence="16">The sequence shown here is derived from an EMBL/GenBank/DDBJ whole genome shotgun (WGS) entry which is preliminary data.</text>
</comment>
<dbReference type="SUPFAM" id="SSF52768">
    <property type="entry name" value="Arginase/deacetylase"/>
    <property type="match status" value="1"/>
</dbReference>
<dbReference type="GO" id="GO:0040029">
    <property type="term" value="P:epigenetic regulation of gene expression"/>
    <property type="evidence" value="ECO:0007669"/>
    <property type="project" value="TreeGrafter"/>
</dbReference>
<name>A0AAN7PE59_9COLE</name>
<keyword evidence="5" id="KW-0479">Metal-binding</keyword>
<keyword evidence="17" id="KW-1185">Reference proteome</keyword>
<feature type="region of interest" description="Disordered" evidence="14">
    <location>
        <begin position="832"/>
        <end position="855"/>
    </location>
</feature>
<dbReference type="FunFam" id="3.40.800.20:FF:000002">
    <property type="entry name" value="Histone deacetylase"/>
    <property type="match status" value="1"/>
</dbReference>
<feature type="coiled-coil region" evidence="13">
    <location>
        <begin position="520"/>
        <end position="547"/>
    </location>
</feature>
<evidence type="ECO:0000259" key="15">
    <source>
        <dbReference type="Pfam" id="PF00850"/>
    </source>
</evidence>
<evidence type="ECO:0000256" key="2">
    <source>
        <dbReference type="ARBA" id="ARBA00007738"/>
    </source>
</evidence>
<gene>
    <name evidence="16" type="ORF">RN001_007917</name>
</gene>
<keyword evidence="10" id="KW-0804">Transcription</keyword>
<feature type="region of interest" description="Disordered" evidence="14">
    <location>
        <begin position="588"/>
        <end position="685"/>
    </location>
</feature>
<evidence type="ECO:0000256" key="14">
    <source>
        <dbReference type="SAM" id="MobiDB-lite"/>
    </source>
</evidence>
<evidence type="ECO:0000256" key="5">
    <source>
        <dbReference type="ARBA" id="ARBA00022723"/>
    </source>
</evidence>
<dbReference type="EMBL" id="JARPUR010000003">
    <property type="protein sequence ID" value="KAK4879771.1"/>
    <property type="molecule type" value="Genomic_DNA"/>
</dbReference>